<dbReference type="EMBL" id="VUOA01000031">
    <property type="protein sequence ID" value="KAA2235918.1"/>
    <property type="molecule type" value="Genomic_DNA"/>
</dbReference>
<dbReference type="InterPro" id="IPR017871">
    <property type="entry name" value="ABC_transporter-like_CS"/>
</dbReference>
<proteinExistence type="inferred from homology"/>
<keyword evidence="7" id="KW-0472">Membrane</keyword>
<keyword evidence="6 10" id="KW-0067">ATP-binding</keyword>
<dbReference type="OrthoDB" id="9815712at2"/>
<dbReference type="SMART" id="SM00382">
    <property type="entry name" value="AAA"/>
    <property type="match status" value="1"/>
</dbReference>
<evidence type="ECO:0000256" key="7">
    <source>
        <dbReference type="ARBA" id="ARBA00023136"/>
    </source>
</evidence>
<dbReference type="GO" id="GO:0055085">
    <property type="term" value="P:transmembrane transport"/>
    <property type="evidence" value="ECO:0007669"/>
    <property type="project" value="UniProtKB-ARBA"/>
</dbReference>
<keyword evidence="4" id="KW-1003">Cell membrane</keyword>
<evidence type="ECO:0000256" key="1">
    <source>
        <dbReference type="ARBA" id="ARBA00004417"/>
    </source>
</evidence>
<feature type="domain" description="ABC transporter" evidence="9">
    <location>
        <begin position="26"/>
        <end position="273"/>
    </location>
</feature>
<feature type="compositionally biased region" description="Basic and acidic residues" evidence="8">
    <location>
        <begin position="1"/>
        <end position="20"/>
    </location>
</feature>
<evidence type="ECO:0000259" key="9">
    <source>
        <dbReference type="PROSITE" id="PS50893"/>
    </source>
</evidence>
<evidence type="ECO:0000313" key="11">
    <source>
        <dbReference type="Proteomes" id="UP000323142"/>
    </source>
</evidence>
<dbReference type="SUPFAM" id="SSF52540">
    <property type="entry name" value="P-loop containing nucleoside triphosphate hydrolases"/>
    <property type="match status" value="1"/>
</dbReference>
<dbReference type="FunFam" id="3.40.50.300:FF:000016">
    <property type="entry name" value="Oligopeptide ABC transporter ATP-binding component"/>
    <property type="match status" value="1"/>
</dbReference>
<accession>A0A5B2VB16</accession>
<dbReference type="RefSeq" id="WP_149819815.1">
    <property type="nucleotide sequence ID" value="NZ_VUOA01000031.1"/>
</dbReference>
<dbReference type="InterPro" id="IPR050388">
    <property type="entry name" value="ABC_Ni/Peptide_Import"/>
</dbReference>
<evidence type="ECO:0000256" key="6">
    <source>
        <dbReference type="ARBA" id="ARBA00022840"/>
    </source>
</evidence>
<dbReference type="Pfam" id="PF08352">
    <property type="entry name" value="oligo_HPY"/>
    <property type="match status" value="1"/>
</dbReference>
<dbReference type="CDD" id="cd03257">
    <property type="entry name" value="ABC_NikE_OppD_transporters"/>
    <property type="match status" value="1"/>
</dbReference>
<dbReference type="AlphaFoldDB" id="A0A5B2VB16"/>
<comment type="caution">
    <text evidence="10">The sequence shown here is derived from an EMBL/GenBank/DDBJ whole genome shotgun (WGS) entry which is preliminary data.</text>
</comment>
<evidence type="ECO:0000256" key="2">
    <source>
        <dbReference type="ARBA" id="ARBA00005417"/>
    </source>
</evidence>
<dbReference type="Pfam" id="PF00005">
    <property type="entry name" value="ABC_tran"/>
    <property type="match status" value="1"/>
</dbReference>
<evidence type="ECO:0000256" key="8">
    <source>
        <dbReference type="SAM" id="MobiDB-lite"/>
    </source>
</evidence>
<name>A0A5B2VB16_9HYPH</name>
<reference evidence="10 11" key="1">
    <citation type="submission" date="2019-09" db="EMBL/GenBank/DDBJ databases">
        <title>Salinarimonas rosea gen. nov., sp. nov., a new member of the a-2 subgroup of the Proteobacteria.</title>
        <authorList>
            <person name="Liu J."/>
        </authorList>
    </citation>
    <scope>NUCLEOTIDE SEQUENCE [LARGE SCALE GENOMIC DNA]</scope>
    <source>
        <strain evidence="10 11">BN140002</strain>
    </source>
</reference>
<keyword evidence="3" id="KW-0813">Transport</keyword>
<dbReference type="PROSITE" id="PS00211">
    <property type="entry name" value="ABC_TRANSPORTER_1"/>
    <property type="match status" value="1"/>
</dbReference>
<dbReference type="InterPro" id="IPR027417">
    <property type="entry name" value="P-loop_NTPase"/>
</dbReference>
<dbReference type="InterPro" id="IPR003439">
    <property type="entry name" value="ABC_transporter-like_ATP-bd"/>
</dbReference>
<comment type="similarity">
    <text evidence="2">Belongs to the ABC transporter superfamily.</text>
</comment>
<dbReference type="GO" id="GO:0015833">
    <property type="term" value="P:peptide transport"/>
    <property type="evidence" value="ECO:0007669"/>
    <property type="project" value="InterPro"/>
</dbReference>
<evidence type="ECO:0000256" key="3">
    <source>
        <dbReference type="ARBA" id="ARBA00022448"/>
    </source>
</evidence>
<dbReference type="InterPro" id="IPR003593">
    <property type="entry name" value="AAA+_ATPase"/>
</dbReference>
<evidence type="ECO:0000313" key="10">
    <source>
        <dbReference type="EMBL" id="KAA2235918.1"/>
    </source>
</evidence>
<reference evidence="10 11" key="2">
    <citation type="submission" date="2019-09" db="EMBL/GenBank/DDBJ databases">
        <authorList>
            <person name="Jin C."/>
        </authorList>
    </citation>
    <scope>NUCLEOTIDE SEQUENCE [LARGE SCALE GENOMIC DNA]</scope>
    <source>
        <strain evidence="10 11">BN140002</strain>
    </source>
</reference>
<dbReference type="PANTHER" id="PTHR43297">
    <property type="entry name" value="OLIGOPEPTIDE TRANSPORT ATP-BINDING PROTEIN APPD"/>
    <property type="match status" value="1"/>
</dbReference>
<dbReference type="GO" id="GO:0005524">
    <property type="term" value="F:ATP binding"/>
    <property type="evidence" value="ECO:0007669"/>
    <property type="project" value="UniProtKB-KW"/>
</dbReference>
<feature type="region of interest" description="Disordered" evidence="8">
    <location>
        <begin position="1"/>
        <end position="22"/>
    </location>
</feature>
<dbReference type="PANTHER" id="PTHR43297:SF2">
    <property type="entry name" value="DIPEPTIDE TRANSPORT ATP-BINDING PROTEIN DPPD"/>
    <property type="match status" value="1"/>
</dbReference>
<protein>
    <submittedName>
        <fullName evidence="10">ABC transporter ATP-binding protein</fullName>
    </submittedName>
</protein>
<dbReference type="GO" id="GO:0016887">
    <property type="term" value="F:ATP hydrolysis activity"/>
    <property type="evidence" value="ECO:0007669"/>
    <property type="project" value="InterPro"/>
</dbReference>
<keyword evidence="5" id="KW-0547">Nucleotide-binding</keyword>
<evidence type="ECO:0000256" key="5">
    <source>
        <dbReference type="ARBA" id="ARBA00022741"/>
    </source>
</evidence>
<organism evidence="10 11">
    <name type="scientific">Salinarimonas soli</name>
    <dbReference type="NCBI Taxonomy" id="1638099"/>
    <lineage>
        <taxon>Bacteria</taxon>
        <taxon>Pseudomonadati</taxon>
        <taxon>Pseudomonadota</taxon>
        <taxon>Alphaproteobacteria</taxon>
        <taxon>Hyphomicrobiales</taxon>
        <taxon>Salinarimonadaceae</taxon>
        <taxon>Salinarimonas</taxon>
    </lineage>
</organism>
<gene>
    <name evidence="10" type="ORF">F0L46_17285</name>
</gene>
<dbReference type="PROSITE" id="PS50893">
    <property type="entry name" value="ABC_TRANSPORTER_2"/>
    <property type="match status" value="1"/>
</dbReference>
<dbReference type="Proteomes" id="UP000323142">
    <property type="component" value="Unassembled WGS sequence"/>
</dbReference>
<evidence type="ECO:0000256" key="4">
    <source>
        <dbReference type="ARBA" id="ARBA00022475"/>
    </source>
</evidence>
<dbReference type="GO" id="GO:0005886">
    <property type="term" value="C:plasma membrane"/>
    <property type="evidence" value="ECO:0007669"/>
    <property type="project" value="UniProtKB-SubCell"/>
</dbReference>
<dbReference type="NCBIfam" id="TIGR01727">
    <property type="entry name" value="oligo_HPY"/>
    <property type="match status" value="1"/>
</dbReference>
<keyword evidence="11" id="KW-1185">Reference proteome</keyword>
<dbReference type="Gene3D" id="3.40.50.300">
    <property type="entry name" value="P-loop containing nucleotide triphosphate hydrolases"/>
    <property type="match status" value="1"/>
</dbReference>
<dbReference type="InterPro" id="IPR013563">
    <property type="entry name" value="Oligopep_ABC_C"/>
</dbReference>
<sequence>MPDWRSHEAQGRPGTDREPAAEADLLTVRDLRIGFGAGPAIVDGVDLDLGRGRLTCLVGESGSGKSLTALSLMRLLPPGARVSAEAMAFEGRDLLALTERGMERLRGNRLAMIFQEPMTSLNPTLTVGAQIGEALVVHRGLSRAEARAEALALLERVQIPAARERLDAYPHQLSGGMRQRVMIAIALACRPALLVADEPTTALDVTVQSQILALVDALREELGTAVLFITHNLAVVAEIADDVVVMYAGRVVERGSRDAIFSDPLHPYTLALFAALPRSGDVGRRLASIDGQVPSPRSMPVGCRFAPRCPFAVDRCRREAPPLGDLRPGHAAACWRAPIEEHVG</sequence>
<comment type="subcellular location">
    <subcellularLocation>
        <location evidence="1">Cell inner membrane</location>
        <topology evidence="1">Peripheral membrane protein</topology>
    </subcellularLocation>
</comment>